<dbReference type="AlphaFoldDB" id="A0A812Q3X6"/>
<accession>A0A812Q3X6</accession>
<sequence>MRSACLPRVGRCVRCFASTQRNRIRYALLDVDGVCILGGVEIPGSSQALARLRSSVRACRFITNQSQEPCSMVQAKLRSAGFHVGDGEIFSALRAARHFVRQRQLRPLCLLSTAALEEFHDVPQREPNAVVVGTAPEQMHYERLTEAMRVLLANEDSHLIAVNKGRYFQRSDGLALQAGGFVAALEYATGKTATVVGKPDWEFFHSAVEDASGATGPAVELPLGEFVMIGDDVIDDVQGAMNAGMKAILVKTGKYRTGDEFRCSTPPLAVVDSLADAVHFLHDVGLLE</sequence>
<name>A0A812Q3X6_9DINO</name>
<organism evidence="13 14">
    <name type="scientific">Symbiodinium natans</name>
    <dbReference type="NCBI Taxonomy" id="878477"/>
    <lineage>
        <taxon>Eukaryota</taxon>
        <taxon>Sar</taxon>
        <taxon>Alveolata</taxon>
        <taxon>Dinophyceae</taxon>
        <taxon>Suessiales</taxon>
        <taxon>Symbiodiniaceae</taxon>
        <taxon>Symbiodinium</taxon>
    </lineage>
</organism>
<evidence type="ECO:0000313" key="14">
    <source>
        <dbReference type="Proteomes" id="UP000604046"/>
    </source>
</evidence>
<evidence type="ECO:0000256" key="12">
    <source>
        <dbReference type="ARBA" id="ARBA00039666"/>
    </source>
</evidence>
<dbReference type="InterPro" id="IPR006355">
    <property type="entry name" value="LHPP/HDHD2"/>
</dbReference>
<dbReference type="GO" id="GO:0005634">
    <property type="term" value="C:nucleus"/>
    <property type="evidence" value="ECO:0007669"/>
    <property type="project" value="UniProtKB-SubCell"/>
</dbReference>
<evidence type="ECO:0000256" key="5">
    <source>
        <dbReference type="ARBA" id="ARBA00022490"/>
    </source>
</evidence>
<comment type="function">
    <text evidence="10">Phosphatase that hydrolyzes imidodiphosphate, 3-phosphohistidine and 6-phospholysine. Has broad substrate specificity and can also hydrolyze inorganic diphosphate, but with lower efficiency.</text>
</comment>
<keyword evidence="9" id="KW-0539">Nucleus</keyword>
<keyword evidence="7" id="KW-0378">Hydrolase</keyword>
<evidence type="ECO:0000256" key="9">
    <source>
        <dbReference type="ARBA" id="ARBA00023242"/>
    </source>
</evidence>
<evidence type="ECO:0000256" key="7">
    <source>
        <dbReference type="ARBA" id="ARBA00022801"/>
    </source>
</evidence>
<evidence type="ECO:0000256" key="8">
    <source>
        <dbReference type="ARBA" id="ARBA00022842"/>
    </source>
</evidence>
<comment type="caution">
    <text evidence="13">The sequence shown here is derived from an EMBL/GenBank/DDBJ whole genome shotgun (WGS) entry which is preliminary data.</text>
</comment>
<dbReference type="InterPro" id="IPR006357">
    <property type="entry name" value="HAD-SF_hydro_IIA"/>
</dbReference>
<evidence type="ECO:0000256" key="3">
    <source>
        <dbReference type="ARBA" id="ARBA00004496"/>
    </source>
</evidence>
<dbReference type="Pfam" id="PF13344">
    <property type="entry name" value="Hydrolase_6"/>
    <property type="match status" value="1"/>
</dbReference>
<evidence type="ECO:0000256" key="4">
    <source>
        <dbReference type="ARBA" id="ARBA00007958"/>
    </source>
</evidence>
<keyword evidence="5" id="KW-0963">Cytoplasm</keyword>
<dbReference type="Pfam" id="PF13242">
    <property type="entry name" value="Hydrolase_like"/>
    <property type="match status" value="1"/>
</dbReference>
<evidence type="ECO:0000256" key="2">
    <source>
        <dbReference type="ARBA" id="ARBA00004123"/>
    </source>
</evidence>
<dbReference type="NCBIfam" id="TIGR01458">
    <property type="entry name" value="HAD-SF-IIA-hyp3"/>
    <property type="match status" value="1"/>
</dbReference>
<dbReference type="InterPro" id="IPR036412">
    <property type="entry name" value="HAD-like_sf"/>
</dbReference>
<evidence type="ECO:0000256" key="10">
    <source>
        <dbReference type="ARBA" id="ARBA00037258"/>
    </source>
</evidence>
<dbReference type="GO" id="GO:0016791">
    <property type="term" value="F:phosphatase activity"/>
    <property type="evidence" value="ECO:0007669"/>
    <property type="project" value="InterPro"/>
</dbReference>
<evidence type="ECO:0000256" key="6">
    <source>
        <dbReference type="ARBA" id="ARBA00022723"/>
    </source>
</evidence>
<keyword evidence="8" id="KW-0460">Magnesium</keyword>
<comment type="subcellular location">
    <subcellularLocation>
        <location evidence="3">Cytoplasm</location>
    </subcellularLocation>
    <subcellularLocation>
        <location evidence="2">Nucleus</location>
    </subcellularLocation>
</comment>
<reference evidence="13" key="1">
    <citation type="submission" date="2021-02" db="EMBL/GenBank/DDBJ databases">
        <authorList>
            <person name="Dougan E. K."/>
            <person name="Rhodes N."/>
            <person name="Thang M."/>
            <person name="Chan C."/>
        </authorList>
    </citation>
    <scope>NUCLEOTIDE SEQUENCE</scope>
</reference>
<dbReference type="GO" id="GO:0046872">
    <property type="term" value="F:metal ion binding"/>
    <property type="evidence" value="ECO:0007669"/>
    <property type="project" value="UniProtKB-KW"/>
</dbReference>
<dbReference type="PANTHER" id="PTHR19288:SF46">
    <property type="entry name" value="HALOACID DEHALOGENASE-LIKE HYDROLASE DOMAIN-CONTAINING PROTEIN 2"/>
    <property type="match status" value="1"/>
</dbReference>
<dbReference type="NCBIfam" id="TIGR01460">
    <property type="entry name" value="HAD-SF-IIA"/>
    <property type="match status" value="1"/>
</dbReference>
<dbReference type="GO" id="GO:0005737">
    <property type="term" value="C:cytoplasm"/>
    <property type="evidence" value="ECO:0007669"/>
    <property type="project" value="UniProtKB-SubCell"/>
</dbReference>
<proteinExistence type="inferred from homology"/>
<comment type="cofactor">
    <cofactor evidence="1">
        <name>Mg(2+)</name>
        <dbReference type="ChEBI" id="CHEBI:18420"/>
    </cofactor>
</comment>
<dbReference type="OrthoDB" id="426235at2759"/>
<keyword evidence="14" id="KW-1185">Reference proteome</keyword>
<evidence type="ECO:0000313" key="13">
    <source>
        <dbReference type="EMBL" id="CAE7356922.1"/>
    </source>
</evidence>
<dbReference type="Proteomes" id="UP000604046">
    <property type="component" value="Unassembled WGS sequence"/>
</dbReference>
<gene>
    <name evidence="13" type="primary">Hdhd2</name>
    <name evidence="13" type="ORF">SNAT2548_LOCUS19021</name>
</gene>
<comment type="similarity">
    <text evidence="4">Belongs to the HAD-like hydrolase superfamily.</text>
</comment>
<dbReference type="InterPro" id="IPR023214">
    <property type="entry name" value="HAD_sf"/>
</dbReference>
<dbReference type="PANTHER" id="PTHR19288">
    <property type="entry name" value="4-NITROPHENYLPHOSPHATASE-RELATED"/>
    <property type="match status" value="1"/>
</dbReference>
<dbReference type="EMBL" id="CAJNDS010002162">
    <property type="protein sequence ID" value="CAE7356922.1"/>
    <property type="molecule type" value="Genomic_DNA"/>
</dbReference>
<evidence type="ECO:0000256" key="11">
    <source>
        <dbReference type="ARBA" id="ARBA00039357"/>
    </source>
</evidence>
<dbReference type="GO" id="GO:0016462">
    <property type="term" value="F:pyrophosphatase activity"/>
    <property type="evidence" value="ECO:0007669"/>
    <property type="project" value="UniProtKB-ARBA"/>
</dbReference>
<dbReference type="SUPFAM" id="SSF56784">
    <property type="entry name" value="HAD-like"/>
    <property type="match status" value="1"/>
</dbReference>
<protein>
    <recommendedName>
        <fullName evidence="12">Haloacid dehalogenase-like hydrolase domain-containing protein 2</fullName>
    </recommendedName>
    <alternativeName>
        <fullName evidence="11">Phospholysine phosphohistidine inorganic pyrophosphate phosphatase</fullName>
    </alternativeName>
</protein>
<dbReference type="FunFam" id="3.40.50.1000:FF:000051">
    <property type="entry name" value="Phospholysine phosphohistidine inorganic pyrophosphate phosphatase"/>
    <property type="match status" value="1"/>
</dbReference>
<keyword evidence="6" id="KW-0479">Metal-binding</keyword>
<dbReference type="Gene3D" id="3.40.50.1000">
    <property type="entry name" value="HAD superfamily/HAD-like"/>
    <property type="match status" value="2"/>
</dbReference>
<evidence type="ECO:0000256" key="1">
    <source>
        <dbReference type="ARBA" id="ARBA00001946"/>
    </source>
</evidence>